<evidence type="ECO:0000313" key="12">
    <source>
        <dbReference type="EMBL" id="CEQ41081.1"/>
    </source>
</evidence>
<evidence type="ECO:0000259" key="10">
    <source>
        <dbReference type="PROSITE" id="PS00623"/>
    </source>
</evidence>
<dbReference type="PROSITE" id="PS00624">
    <property type="entry name" value="GMC_OXRED_2"/>
    <property type="match status" value="1"/>
</dbReference>
<feature type="chain" id="PRO_5002303432" evidence="9">
    <location>
        <begin position="26"/>
        <end position="625"/>
    </location>
</feature>
<dbReference type="Pfam" id="PF00732">
    <property type="entry name" value="GMC_oxred_N"/>
    <property type="match status" value="1"/>
</dbReference>
<comment type="cofactor">
    <cofactor evidence="1 7">
        <name>FAD</name>
        <dbReference type="ChEBI" id="CHEBI:57692"/>
    </cofactor>
</comment>
<evidence type="ECO:0000256" key="6">
    <source>
        <dbReference type="PIRSR" id="PIRSR000137-1"/>
    </source>
</evidence>
<keyword evidence="4 7" id="KW-0274">FAD</keyword>
<dbReference type="AlphaFoldDB" id="A0A0D6EMB3"/>
<feature type="domain" description="Glucose-methanol-choline oxidoreductase N-terminal" evidence="10">
    <location>
        <begin position="124"/>
        <end position="147"/>
    </location>
</feature>
<feature type="binding site" evidence="7">
    <location>
        <begin position="605"/>
        <end position="606"/>
    </location>
    <ligand>
        <name>FAD</name>
        <dbReference type="ChEBI" id="CHEBI:57692"/>
    </ligand>
</feature>
<feature type="non-terminal residue" evidence="12">
    <location>
        <position position="1"/>
    </location>
</feature>
<accession>A0A0D6EMB3</accession>
<dbReference type="InterPro" id="IPR000172">
    <property type="entry name" value="GMC_OxRdtase_N"/>
</dbReference>
<name>A0A0D6EMB3_SPOSA</name>
<dbReference type="SUPFAM" id="SSF51905">
    <property type="entry name" value="FAD/NAD(P)-binding domain"/>
    <property type="match status" value="1"/>
</dbReference>
<keyword evidence="13" id="KW-1185">Reference proteome</keyword>
<proteinExistence type="inferred from homology"/>
<evidence type="ECO:0000256" key="1">
    <source>
        <dbReference type="ARBA" id="ARBA00001974"/>
    </source>
</evidence>
<dbReference type="PANTHER" id="PTHR11552">
    <property type="entry name" value="GLUCOSE-METHANOL-CHOLINE GMC OXIDOREDUCTASE"/>
    <property type="match status" value="1"/>
</dbReference>
<dbReference type="GO" id="GO:0016614">
    <property type="term" value="F:oxidoreductase activity, acting on CH-OH group of donors"/>
    <property type="evidence" value="ECO:0007669"/>
    <property type="project" value="InterPro"/>
</dbReference>
<keyword evidence="9" id="KW-0732">Signal</keyword>
<evidence type="ECO:0000256" key="7">
    <source>
        <dbReference type="PIRSR" id="PIRSR000137-2"/>
    </source>
</evidence>
<evidence type="ECO:0000256" key="2">
    <source>
        <dbReference type="ARBA" id="ARBA00010790"/>
    </source>
</evidence>
<feature type="active site" description="Proton acceptor" evidence="6">
    <location>
        <position position="604"/>
    </location>
</feature>
<feature type="binding site" evidence="7">
    <location>
        <position position="126"/>
    </location>
    <ligand>
        <name>FAD</name>
        <dbReference type="ChEBI" id="CHEBI:57692"/>
    </ligand>
</feature>
<feature type="signal peptide" evidence="9">
    <location>
        <begin position="1"/>
        <end position="25"/>
    </location>
</feature>
<evidence type="ECO:0000313" key="13">
    <source>
        <dbReference type="Proteomes" id="UP000243876"/>
    </source>
</evidence>
<feature type="domain" description="Glucose-methanol-choline oxidoreductase N-terminal" evidence="11">
    <location>
        <begin position="315"/>
        <end position="329"/>
    </location>
</feature>
<dbReference type="Proteomes" id="UP000243876">
    <property type="component" value="Unassembled WGS sequence"/>
</dbReference>
<dbReference type="GO" id="GO:0050660">
    <property type="term" value="F:flavin adenine dinucleotide binding"/>
    <property type="evidence" value="ECO:0007669"/>
    <property type="project" value="InterPro"/>
</dbReference>
<reference evidence="13" key="1">
    <citation type="submission" date="2015-02" db="EMBL/GenBank/DDBJ databases">
        <authorList>
            <person name="Gon?alves P."/>
        </authorList>
    </citation>
    <scope>NUCLEOTIDE SEQUENCE [LARGE SCALE GENOMIC DNA]</scope>
</reference>
<gene>
    <name evidence="12" type="primary">SPOSA6832_02750</name>
</gene>
<keyword evidence="3 8" id="KW-0285">Flavoprotein</keyword>
<evidence type="ECO:0000256" key="9">
    <source>
        <dbReference type="SAM" id="SignalP"/>
    </source>
</evidence>
<protein>
    <submittedName>
        <fullName evidence="12">SPOSA6832_02750-mRNA-1:cds</fullName>
    </submittedName>
</protein>
<dbReference type="PIRSF" id="PIRSF000137">
    <property type="entry name" value="Alcohol_oxidase"/>
    <property type="match status" value="1"/>
</dbReference>
<dbReference type="Gene3D" id="3.30.560.10">
    <property type="entry name" value="Glucose Oxidase, domain 3"/>
    <property type="match status" value="1"/>
</dbReference>
<feature type="binding site" evidence="7">
    <location>
        <begin position="134"/>
        <end position="137"/>
    </location>
    <ligand>
        <name>FAD</name>
        <dbReference type="ChEBI" id="CHEBI:57692"/>
    </ligand>
</feature>
<dbReference type="Pfam" id="PF05199">
    <property type="entry name" value="GMC_oxred_C"/>
    <property type="match status" value="1"/>
</dbReference>
<evidence type="ECO:0000256" key="3">
    <source>
        <dbReference type="ARBA" id="ARBA00022630"/>
    </source>
</evidence>
<dbReference type="PROSITE" id="PS00623">
    <property type="entry name" value="GMC_OXRED_1"/>
    <property type="match status" value="1"/>
</dbReference>
<keyword evidence="5" id="KW-0560">Oxidoreductase</keyword>
<dbReference type="EMBL" id="CENE01000011">
    <property type="protein sequence ID" value="CEQ41081.1"/>
    <property type="molecule type" value="Genomic_DNA"/>
</dbReference>
<dbReference type="Gene3D" id="3.50.50.60">
    <property type="entry name" value="FAD/NAD(P)-binding domain"/>
    <property type="match status" value="1"/>
</dbReference>
<organism evidence="12 13">
    <name type="scientific">Sporidiobolus salmonicolor</name>
    <name type="common">Yeast-like fungus</name>
    <name type="synonym">Sporobolomyces salmonicolor</name>
    <dbReference type="NCBI Taxonomy" id="5005"/>
    <lineage>
        <taxon>Eukaryota</taxon>
        <taxon>Fungi</taxon>
        <taxon>Dikarya</taxon>
        <taxon>Basidiomycota</taxon>
        <taxon>Pucciniomycotina</taxon>
        <taxon>Microbotryomycetes</taxon>
        <taxon>Sporidiobolales</taxon>
        <taxon>Sporidiobolaceae</taxon>
        <taxon>Sporobolomyces</taxon>
    </lineage>
</organism>
<dbReference type="InterPro" id="IPR036188">
    <property type="entry name" value="FAD/NAD-bd_sf"/>
</dbReference>
<dbReference type="InterPro" id="IPR012132">
    <property type="entry name" value="GMC_OxRdtase"/>
</dbReference>
<feature type="binding site" evidence="7">
    <location>
        <begin position="55"/>
        <end position="56"/>
    </location>
    <ligand>
        <name>FAD</name>
        <dbReference type="ChEBI" id="CHEBI:57692"/>
    </ligand>
</feature>
<feature type="active site" description="Proton donor" evidence="6">
    <location>
        <position position="561"/>
    </location>
</feature>
<dbReference type="InterPro" id="IPR007867">
    <property type="entry name" value="GMC_OxRtase_C"/>
</dbReference>
<evidence type="ECO:0000259" key="11">
    <source>
        <dbReference type="PROSITE" id="PS00624"/>
    </source>
</evidence>
<evidence type="ECO:0000256" key="4">
    <source>
        <dbReference type="ARBA" id="ARBA00022827"/>
    </source>
</evidence>
<dbReference type="SUPFAM" id="SSF54373">
    <property type="entry name" value="FAD-linked reductases, C-terminal domain"/>
    <property type="match status" value="1"/>
</dbReference>
<evidence type="ECO:0000256" key="8">
    <source>
        <dbReference type="RuleBase" id="RU003968"/>
    </source>
</evidence>
<evidence type="ECO:0000256" key="5">
    <source>
        <dbReference type="ARBA" id="ARBA00023002"/>
    </source>
</evidence>
<sequence length="625" mass="65307">MLSSLVSSPLLAVGAAVALASSSNALTIDLNANATGANSVLSSTKFDYVVVGGGTTGLAVASRLSADNSSLNILVLEAGESGAGNAGIDIPGFAGSTFGSSVDWAFSTTPQTKADGRSVYWPRGKVLGGSSALNFLVYCRPALAELNLWSSLFGNSGWSWSSLLSYFQKGEHFYPPTGNTQNQSIAYTASSHGTSGPVSNSYAPYLAPQFDAFFDSVQALGVPVATDLSSGNNHGISLAPSTINPGSESRSYSIEYLNIAPNLYVFTSAQATKINWSTAKNGSNVIASGVNFATAGTQGPQMTVNATREIILSAGTVQTPQLLELSGVGNPSIINPLGISTVVNLPGVGENLQDHPAHVNVYKLKPGVESLDSTSNATFLNEALAQYANGQGILTETLYPLAYLTLGDFTNSSDQKTIANLGSQSSNPQLSSQQYTASEDMYNSNVPVLELLGINVYFGNSTAEANTNYISLAGCLQHELSRGTIHINSASPFAAPSINPNYLQSPLDTFLLAKSGMFLREAAAQPALAQYIESEAEPGPGVQTLAQWESWVQSVVRTEFHPVGTAAMTSRANNGVVSNNLVVYGTQNVRVVDLSILPIHVSAHPQSLAYAIGEKAAALISATQY</sequence>
<dbReference type="OrthoDB" id="269227at2759"/>
<dbReference type="PANTHER" id="PTHR11552:SF201">
    <property type="entry name" value="GLUCOSE-METHANOL-CHOLINE OXIDOREDUCTASE N-TERMINAL DOMAIN-CONTAINING PROTEIN"/>
    <property type="match status" value="1"/>
</dbReference>
<comment type="similarity">
    <text evidence="2 8">Belongs to the GMC oxidoreductase family.</text>
</comment>